<evidence type="ECO:0000313" key="7">
    <source>
        <dbReference type="Proteomes" id="UP001652625"/>
    </source>
</evidence>
<sequence>MGSLDPEKCGGYDAHFLDELSDEYECPVCLMALREPVLTLCGHRLCFSCSEEIIKRNNGAFICPLDKTILNSEKIFPDKFTERAILQLKVKCGNFLKSCPWTGELNTVNNHLTSCEYEEVKCLNEQCSTTIWRKELSDHMEKHCIYRLVTCRYCKQKIIFCNNQIHEEKCERLPLCCVNQCGMKILRKEMSSHITESCDNTIIPCQYLNIGCKFKGMRKEHETHANSSMQTHLSLAISKLDALENKITLTVDTLENKIASKVNALENKIMLTVNALENKIISKVESLETKIASKLENKITSTVEPFKNKNATEVVALENKIMLTVNALENKILSKVESLETKIASKLENKITSTVESFKNKNATEVVALEKKIMSKVESLETKIASKLENKITSKVESFENKNASEVVALKMKITSTVDALKNELILKVDAQQDKFMLHEKNLEVIKAFLAAETKENFGAFLTEFANTRHIFPPSPFFLRLQQNQISIYQETLKSYKNLQPAAKESLVTQEFKAFLTNKLEGPNDEPKVVKNYIIYYVTDYDEFYDKVCYQLCRLYRDQFTTFIKQLCALYRTQKNINK</sequence>
<dbReference type="GeneID" id="136083673"/>
<dbReference type="SUPFAM" id="SSF57850">
    <property type="entry name" value="RING/U-box"/>
    <property type="match status" value="1"/>
</dbReference>
<evidence type="ECO:0000259" key="5">
    <source>
        <dbReference type="PROSITE" id="PS50089"/>
    </source>
</evidence>
<dbReference type="SMART" id="SM00184">
    <property type="entry name" value="RING"/>
    <property type="match status" value="1"/>
</dbReference>
<dbReference type="InterPro" id="IPR001841">
    <property type="entry name" value="Znf_RING"/>
</dbReference>
<dbReference type="SUPFAM" id="SSF49599">
    <property type="entry name" value="TRAF domain-like"/>
    <property type="match status" value="2"/>
</dbReference>
<feature type="domain" description="RING-type" evidence="5">
    <location>
        <begin position="26"/>
        <end position="67"/>
    </location>
</feature>
<feature type="zinc finger region" description="TRAF-type" evidence="4">
    <location>
        <begin position="111"/>
        <end position="158"/>
    </location>
</feature>
<dbReference type="PROSITE" id="PS50145">
    <property type="entry name" value="ZF_TRAF"/>
    <property type="match status" value="2"/>
</dbReference>
<dbReference type="InterPro" id="IPR001293">
    <property type="entry name" value="Znf_TRAF"/>
</dbReference>
<reference evidence="8" key="1">
    <citation type="submission" date="2025-08" db="UniProtKB">
        <authorList>
            <consortium name="RefSeq"/>
        </authorList>
    </citation>
    <scope>IDENTIFICATION</scope>
</reference>
<keyword evidence="2 4" id="KW-0863">Zinc-finger</keyword>
<evidence type="ECO:0000313" key="8">
    <source>
        <dbReference type="RefSeq" id="XP_065659304.1"/>
    </source>
</evidence>
<dbReference type="Pfam" id="PF02176">
    <property type="entry name" value="zf-TRAF"/>
    <property type="match status" value="2"/>
</dbReference>
<feature type="domain" description="TRAF-type" evidence="6">
    <location>
        <begin position="111"/>
        <end position="158"/>
    </location>
</feature>
<evidence type="ECO:0000256" key="2">
    <source>
        <dbReference type="ARBA" id="ARBA00022771"/>
    </source>
</evidence>
<dbReference type="PROSITE" id="PS50089">
    <property type="entry name" value="ZF_RING_2"/>
    <property type="match status" value="1"/>
</dbReference>
<name>A0ABM4CC96_HYDVU</name>
<keyword evidence="7" id="KW-1185">Reference proteome</keyword>
<keyword evidence="1 4" id="KW-0479">Metal-binding</keyword>
<keyword evidence="3 4" id="KW-0862">Zinc</keyword>
<dbReference type="PANTHER" id="PTHR10131:SF94">
    <property type="entry name" value="TNF RECEPTOR-ASSOCIATED FACTOR 4"/>
    <property type="match status" value="1"/>
</dbReference>
<feature type="domain" description="TRAF-type" evidence="6">
    <location>
        <begin position="166"/>
        <end position="213"/>
    </location>
</feature>
<dbReference type="Pfam" id="PF00097">
    <property type="entry name" value="zf-C3HC4"/>
    <property type="match status" value="1"/>
</dbReference>
<evidence type="ECO:0000256" key="3">
    <source>
        <dbReference type="ARBA" id="ARBA00022833"/>
    </source>
</evidence>
<dbReference type="Gene3D" id="3.30.40.10">
    <property type="entry name" value="Zinc/RING finger domain, C3HC4 (zinc finger)"/>
    <property type="match status" value="3"/>
</dbReference>
<proteinExistence type="predicted"/>
<dbReference type="Proteomes" id="UP001652625">
    <property type="component" value="Chromosome 08"/>
</dbReference>
<evidence type="ECO:0000259" key="6">
    <source>
        <dbReference type="PROSITE" id="PS50145"/>
    </source>
</evidence>
<feature type="zinc finger region" description="TRAF-type" evidence="4">
    <location>
        <begin position="166"/>
        <end position="213"/>
    </location>
</feature>
<gene>
    <name evidence="8" type="primary">LOC136083673</name>
</gene>
<dbReference type="PANTHER" id="PTHR10131">
    <property type="entry name" value="TNF RECEPTOR ASSOCIATED FACTOR"/>
    <property type="match status" value="1"/>
</dbReference>
<evidence type="ECO:0000256" key="1">
    <source>
        <dbReference type="ARBA" id="ARBA00022723"/>
    </source>
</evidence>
<evidence type="ECO:0000256" key="4">
    <source>
        <dbReference type="PROSITE-ProRule" id="PRU00207"/>
    </source>
</evidence>
<dbReference type="SUPFAM" id="SSF58113">
    <property type="entry name" value="Apolipoprotein A-I"/>
    <property type="match status" value="1"/>
</dbReference>
<dbReference type="InterPro" id="IPR018957">
    <property type="entry name" value="Znf_C3HC4_RING-type"/>
</dbReference>
<dbReference type="InterPro" id="IPR013083">
    <property type="entry name" value="Znf_RING/FYVE/PHD"/>
</dbReference>
<accession>A0ABM4CC96</accession>
<dbReference type="RefSeq" id="XP_065659304.1">
    <property type="nucleotide sequence ID" value="XM_065803232.1"/>
</dbReference>
<organism evidence="7 8">
    <name type="scientific">Hydra vulgaris</name>
    <name type="common">Hydra</name>
    <name type="synonym">Hydra attenuata</name>
    <dbReference type="NCBI Taxonomy" id="6087"/>
    <lineage>
        <taxon>Eukaryota</taxon>
        <taxon>Metazoa</taxon>
        <taxon>Cnidaria</taxon>
        <taxon>Hydrozoa</taxon>
        <taxon>Hydroidolina</taxon>
        <taxon>Anthoathecata</taxon>
        <taxon>Aplanulata</taxon>
        <taxon>Hydridae</taxon>
        <taxon>Hydra</taxon>
    </lineage>
</organism>
<protein>
    <submittedName>
        <fullName evidence="8">TNF receptor-associated factor 5-like isoform X1</fullName>
    </submittedName>
</protein>